<accession>A0A7H8R231</accession>
<dbReference type="AlphaFoldDB" id="A0A7H8R231"/>
<name>A0A7H8R231_TALRU</name>
<feature type="region of interest" description="Disordered" evidence="1">
    <location>
        <begin position="298"/>
        <end position="340"/>
    </location>
</feature>
<evidence type="ECO:0000313" key="2">
    <source>
        <dbReference type="EMBL" id="QKX60440.1"/>
    </source>
</evidence>
<dbReference type="RefSeq" id="XP_035346617.1">
    <property type="nucleotide sequence ID" value="XM_035490724.1"/>
</dbReference>
<dbReference type="OrthoDB" id="10364461at2759"/>
<proteinExistence type="predicted"/>
<feature type="compositionally biased region" description="Acidic residues" evidence="1">
    <location>
        <begin position="315"/>
        <end position="340"/>
    </location>
</feature>
<reference evidence="3" key="1">
    <citation type="submission" date="2020-06" db="EMBL/GenBank/DDBJ databases">
        <title>A chromosome-scale genome assembly of Talaromyces rugulosus W13939.</title>
        <authorList>
            <person name="Wang B."/>
            <person name="Guo L."/>
            <person name="Ye K."/>
            <person name="Wang L."/>
        </authorList>
    </citation>
    <scope>NUCLEOTIDE SEQUENCE [LARGE SCALE GENOMIC DNA]</scope>
    <source>
        <strain evidence="3">W13939</strain>
    </source>
</reference>
<dbReference type="EMBL" id="CP055901">
    <property type="protein sequence ID" value="QKX60440.1"/>
    <property type="molecule type" value="Genomic_DNA"/>
</dbReference>
<dbReference type="Proteomes" id="UP000509510">
    <property type="component" value="Chromosome IV"/>
</dbReference>
<dbReference type="KEGG" id="trg:TRUGW13939_07585"/>
<feature type="compositionally biased region" description="Polar residues" evidence="1">
    <location>
        <begin position="298"/>
        <end position="313"/>
    </location>
</feature>
<gene>
    <name evidence="2" type="ORF">TRUGW13939_07585</name>
</gene>
<evidence type="ECO:0000313" key="3">
    <source>
        <dbReference type="Proteomes" id="UP000509510"/>
    </source>
</evidence>
<evidence type="ECO:0000256" key="1">
    <source>
        <dbReference type="SAM" id="MobiDB-lite"/>
    </source>
</evidence>
<organism evidence="2 3">
    <name type="scientific">Talaromyces rugulosus</name>
    <name type="common">Penicillium rugulosum</name>
    <dbReference type="NCBI Taxonomy" id="121627"/>
    <lineage>
        <taxon>Eukaryota</taxon>
        <taxon>Fungi</taxon>
        <taxon>Dikarya</taxon>
        <taxon>Ascomycota</taxon>
        <taxon>Pezizomycotina</taxon>
        <taxon>Eurotiomycetes</taxon>
        <taxon>Eurotiomycetidae</taxon>
        <taxon>Eurotiales</taxon>
        <taxon>Trichocomaceae</taxon>
        <taxon>Talaromyces</taxon>
        <taxon>Talaromyces sect. Islandici</taxon>
    </lineage>
</organism>
<protein>
    <submittedName>
        <fullName evidence="2">Uncharacterized protein</fullName>
    </submittedName>
</protein>
<keyword evidence="3" id="KW-1185">Reference proteome</keyword>
<sequence length="340" mass="38394">MKVGKVTDHQCRSQQYGLVQQVVESHPIFFLLNVLLQPRREKEIFFVSWPNPTIYALEDSTCFHFPSKPQRTLEEKTLRAIVPISIENIKSCDCILIGTADPRDLRQFMEEYDANVSKPGFEGRKQRGAVLDQEILEQILSTDRYHVKNSPIPLGAVRLLRSTVATSSRGSRYALQPQLLRVRDYLSDEATLENGVSLQDITNHRLSSWPMRQSAYGEKFAESRPPFVHDPLSGISPLAEAIGLRRTFDDYSVLSELGILLGGDLPALQSYVQSWECAANSLVTRRFQTLSCTEQTVYQDKSHSSGQSSQTNIESDVELESEEEKDVEDDYVDEGSADSE</sequence>
<dbReference type="GeneID" id="55995076"/>